<dbReference type="Proteomes" id="UP001328107">
    <property type="component" value="Unassembled WGS sequence"/>
</dbReference>
<dbReference type="EMBL" id="BTRK01000005">
    <property type="protein sequence ID" value="GMR53931.1"/>
    <property type="molecule type" value="Genomic_DNA"/>
</dbReference>
<feature type="region of interest" description="Disordered" evidence="1">
    <location>
        <begin position="275"/>
        <end position="301"/>
    </location>
</feature>
<feature type="compositionally biased region" description="Basic and acidic residues" evidence="1">
    <location>
        <begin position="275"/>
        <end position="288"/>
    </location>
</feature>
<comment type="caution">
    <text evidence="2">The sequence shown here is derived from an EMBL/GenBank/DDBJ whole genome shotgun (WGS) entry which is preliminary data.</text>
</comment>
<proteinExistence type="predicted"/>
<organism evidence="2 3">
    <name type="scientific">Pristionchus mayeri</name>
    <dbReference type="NCBI Taxonomy" id="1317129"/>
    <lineage>
        <taxon>Eukaryota</taxon>
        <taxon>Metazoa</taxon>
        <taxon>Ecdysozoa</taxon>
        <taxon>Nematoda</taxon>
        <taxon>Chromadorea</taxon>
        <taxon>Rhabditida</taxon>
        <taxon>Rhabditina</taxon>
        <taxon>Diplogasteromorpha</taxon>
        <taxon>Diplogasteroidea</taxon>
        <taxon>Neodiplogasteridae</taxon>
        <taxon>Pristionchus</taxon>
    </lineage>
</organism>
<evidence type="ECO:0000313" key="3">
    <source>
        <dbReference type="Proteomes" id="UP001328107"/>
    </source>
</evidence>
<reference evidence="3" key="1">
    <citation type="submission" date="2022-10" db="EMBL/GenBank/DDBJ databases">
        <title>Genome assembly of Pristionchus species.</title>
        <authorList>
            <person name="Yoshida K."/>
            <person name="Sommer R.J."/>
        </authorList>
    </citation>
    <scope>NUCLEOTIDE SEQUENCE [LARGE SCALE GENOMIC DNA]</scope>
    <source>
        <strain evidence="3">RS5460</strain>
    </source>
</reference>
<protein>
    <submittedName>
        <fullName evidence="2">Uncharacterized protein</fullName>
    </submittedName>
</protein>
<keyword evidence="3" id="KW-1185">Reference proteome</keyword>
<dbReference type="AlphaFoldDB" id="A0AAN5CZC5"/>
<sequence>MLLLLLLLPSVLSIVCFTDIACLMLPHGEFACNNTALVDCTDSQACLSYYSAPDFSQSPRSWLSSQWTRRLRGCASDDVVTSLFDTATGWSARCGFGGERLIQEKGIDTRDKGMEETATIPILGSNHSLISTALTKNTLSTGNSSFPLSLPINIHFNETESEYNNSRTENTTRTITVELIGLLTNDSSSLSTQSSTSTITNLDVTIETTESSITSEIDPGDAIEILAEPSRRVRRDPMVLAGYAGCLCYSDGCNGPEEKYLEEVVAWVERRAVEAERGGDGVEVKTTDYEDTGAEPVSESG</sequence>
<evidence type="ECO:0000313" key="2">
    <source>
        <dbReference type="EMBL" id="GMR53931.1"/>
    </source>
</evidence>
<accession>A0AAN5CZC5</accession>
<name>A0AAN5CZC5_9BILA</name>
<gene>
    <name evidence="2" type="ORF">PMAYCL1PPCAC_24126</name>
</gene>
<evidence type="ECO:0000256" key="1">
    <source>
        <dbReference type="SAM" id="MobiDB-lite"/>
    </source>
</evidence>